<dbReference type="KEGG" id="nti:DNFV4_03392"/>
<dbReference type="InterPro" id="IPR036425">
    <property type="entry name" value="MoaB/Mog-like_dom_sf"/>
</dbReference>
<dbReference type="PROSITE" id="PS01078">
    <property type="entry name" value="MOCF_BIOSYNTHESIS_1"/>
    <property type="match status" value="1"/>
</dbReference>
<dbReference type="InterPro" id="IPR008284">
    <property type="entry name" value="MoCF_biosynth_CS"/>
</dbReference>
<dbReference type="Proteomes" id="UP001179121">
    <property type="component" value="Chromosome"/>
</dbReference>
<evidence type="ECO:0000313" key="9">
    <source>
        <dbReference type="Proteomes" id="UP001179121"/>
    </source>
</evidence>
<dbReference type="Pfam" id="PF00994">
    <property type="entry name" value="MoCF_biosynth"/>
    <property type="match status" value="1"/>
</dbReference>
<organism evidence="8 9">
    <name type="scientific">Nitrospira tepida</name>
    <dbReference type="NCBI Taxonomy" id="2973512"/>
    <lineage>
        <taxon>Bacteria</taxon>
        <taxon>Pseudomonadati</taxon>
        <taxon>Nitrospirota</taxon>
        <taxon>Nitrospiria</taxon>
        <taxon>Nitrospirales</taxon>
        <taxon>Nitrospiraceae</taxon>
        <taxon>Nitrospira</taxon>
    </lineage>
</organism>
<comment type="pathway">
    <text evidence="1">Cofactor biosynthesis; molybdopterin biosynthesis.</text>
</comment>
<comment type="catalytic activity">
    <reaction evidence="5">
        <text>molybdopterin + ATP + H(+) = adenylyl-molybdopterin + diphosphate</text>
        <dbReference type="Rhea" id="RHEA:31331"/>
        <dbReference type="ChEBI" id="CHEBI:15378"/>
        <dbReference type="ChEBI" id="CHEBI:30616"/>
        <dbReference type="ChEBI" id="CHEBI:33019"/>
        <dbReference type="ChEBI" id="CHEBI:58698"/>
        <dbReference type="ChEBI" id="CHEBI:62727"/>
        <dbReference type="EC" id="2.7.7.75"/>
    </reaction>
</comment>
<keyword evidence="4" id="KW-0501">Molybdenum cofactor biosynthesis</keyword>
<dbReference type="InterPro" id="IPR051920">
    <property type="entry name" value="MPT_Adenylyltrnsfr/MoaC-Rel"/>
</dbReference>
<proteinExistence type="predicted"/>
<dbReference type="NCBIfam" id="TIGR00177">
    <property type="entry name" value="molyb_syn"/>
    <property type="match status" value="1"/>
</dbReference>
<protein>
    <recommendedName>
        <fullName evidence="3">Molybdopterin adenylyltransferase</fullName>
        <ecNumber evidence="2">2.7.7.75</ecNumber>
    </recommendedName>
</protein>
<evidence type="ECO:0000259" key="7">
    <source>
        <dbReference type="SMART" id="SM00852"/>
    </source>
</evidence>
<evidence type="ECO:0000256" key="4">
    <source>
        <dbReference type="ARBA" id="ARBA00023150"/>
    </source>
</evidence>
<evidence type="ECO:0000256" key="5">
    <source>
        <dbReference type="ARBA" id="ARBA00051131"/>
    </source>
</evidence>
<feature type="domain" description="MoaB/Mog" evidence="7">
    <location>
        <begin position="5"/>
        <end position="149"/>
    </location>
</feature>
<reference evidence="8" key="1">
    <citation type="submission" date="2022-10" db="EMBL/GenBank/DDBJ databases">
        <authorList>
            <person name="Koch H."/>
        </authorList>
    </citation>
    <scope>NUCLEOTIDE SEQUENCE</scope>
    <source>
        <strain evidence="8">DNF</strain>
    </source>
</reference>
<dbReference type="AlphaFoldDB" id="A0AA86N1G6"/>
<dbReference type="SMART" id="SM00852">
    <property type="entry name" value="MoCF_biosynth"/>
    <property type="match status" value="1"/>
</dbReference>
<dbReference type="EMBL" id="OX365700">
    <property type="protein sequence ID" value="CAI4032962.1"/>
    <property type="molecule type" value="Genomic_DNA"/>
</dbReference>
<gene>
    <name evidence="8" type="ORF">DNFV4_03392</name>
</gene>
<dbReference type="GO" id="GO:0006777">
    <property type="term" value="P:Mo-molybdopterin cofactor biosynthetic process"/>
    <property type="evidence" value="ECO:0007669"/>
    <property type="project" value="UniProtKB-KW"/>
</dbReference>
<comment type="function">
    <text evidence="6">Catalyzes the adenylation of molybdopterin as part of the biosynthesis of the molybdenum-cofactor.</text>
</comment>
<dbReference type="CDD" id="cd00886">
    <property type="entry name" value="MogA_MoaB"/>
    <property type="match status" value="1"/>
</dbReference>
<evidence type="ECO:0000256" key="1">
    <source>
        <dbReference type="ARBA" id="ARBA00005046"/>
    </source>
</evidence>
<name>A0AA86N1G6_9BACT</name>
<dbReference type="PANTHER" id="PTHR43764">
    <property type="entry name" value="MOLYBDENUM COFACTOR BIOSYNTHESIS"/>
    <property type="match status" value="1"/>
</dbReference>
<dbReference type="InterPro" id="IPR001453">
    <property type="entry name" value="MoaB/Mog_dom"/>
</dbReference>
<dbReference type="Gene3D" id="3.40.980.10">
    <property type="entry name" value="MoaB/Mog-like domain"/>
    <property type="match status" value="1"/>
</dbReference>
<dbReference type="RefSeq" id="WP_289269760.1">
    <property type="nucleotide sequence ID" value="NZ_OX365700.1"/>
</dbReference>
<dbReference type="SUPFAM" id="SSF53218">
    <property type="entry name" value="Molybdenum cofactor biosynthesis proteins"/>
    <property type="match status" value="1"/>
</dbReference>
<sequence>MLQVAVIVVSSKIATGSETDTGRAALEQMVAEIPGKVALYEVVPDDRRAVAERLAAIADAGQADVILTIGGTGVRPTDWAPEATRDVVGKEIPGIGEAMRQESVKKVKTAMLSRGTAGIRGGTLIVNLPGSPRGAKDNLGVILPILEHTVEKIRKQTASHQR</sequence>
<evidence type="ECO:0000313" key="8">
    <source>
        <dbReference type="EMBL" id="CAI4032962.1"/>
    </source>
</evidence>
<accession>A0AA86N1G6</accession>
<evidence type="ECO:0000256" key="3">
    <source>
        <dbReference type="ARBA" id="ARBA00013491"/>
    </source>
</evidence>
<dbReference type="EC" id="2.7.7.75" evidence="2"/>
<evidence type="ECO:0000256" key="6">
    <source>
        <dbReference type="ARBA" id="ARBA00058212"/>
    </source>
</evidence>
<dbReference type="PANTHER" id="PTHR43764:SF1">
    <property type="entry name" value="MOLYBDOPTERIN MOLYBDOTRANSFERASE"/>
    <property type="match status" value="1"/>
</dbReference>
<dbReference type="GO" id="GO:0061598">
    <property type="term" value="F:molybdopterin adenylyltransferase activity"/>
    <property type="evidence" value="ECO:0007669"/>
    <property type="project" value="UniProtKB-EC"/>
</dbReference>
<keyword evidence="9" id="KW-1185">Reference proteome</keyword>
<evidence type="ECO:0000256" key="2">
    <source>
        <dbReference type="ARBA" id="ARBA00012509"/>
    </source>
</evidence>